<accession>A0A7J7LMB8</accession>
<organism evidence="2 3">
    <name type="scientific">Kingdonia uniflora</name>
    <dbReference type="NCBI Taxonomy" id="39325"/>
    <lineage>
        <taxon>Eukaryota</taxon>
        <taxon>Viridiplantae</taxon>
        <taxon>Streptophyta</taxon>
        <taxon>Embryophyta</taxon>
        <taxon>Tracheophyta</taxon>
        <taxon>Spermatophyta</taxon>
        <taxon>Magnoliopsida</taxon>
        <taxon>Ranunculales</taxon>
        <taxon>Circaeasteraceae</taxon>
        <taxon>Kingdonia</taxon>
    </lineage>
</organism>
<evidence type="ECO:0000313" key="3">
    <source>
        <dbReference type="Proteomes" id="UP000541444"/>
    </source>
</evidence>
<proteinExistence type="predicted"/>
<evidence type="ECO:0000313" key="2">
    <source>
        <dbReference type="EMBL" id="KAF6143688.1"/>
    </source>
</evidence>
<evidence type="ECO:0000256" key="1">
    <source>
        <dbReference type="SAM" id="MobiDB-lite"/>
    </source>
</evidence>
<sequence>MDDSEVIGTVIVDKSVVPSRRDAGFQAEIKTGQFFMYPKNVDVAKKFLQYKRSLDGKWRNYVINAGLWFRILVRANGKIDHYQVPSLDKWKGNMGIGDDIYISYYNGTGAEDVEDGFLCYLNQVVYGLSIPLTFFQKGIMNHECSKELPWPIKRSKERKSGYMFSDSARPKFFDFESTGRPRCDHLVMVRGNCMQVPGELVLKLIYKNFNEKSNPNGATDMLNLFDVVSREGTELNKVLGVLGIRREKRLNFIVEKVKRAYHNRAMATSGSAYDDILEISACVAAPVQTPQVETEGVGADVNMVPPLKKQKQESGKDIRASPKGVNLKAVEQEALNLVKRDLIRLDTQIRSSISHLFVAWKSVAEVLKVAATDRAEYEVEKASLAEQLKEGTALYEQLHKEKVLQKEQFEKEKALQKDQFKKEVVASKKEVEDEAKKGLSREDVDLALAGKYNEIIFLGDGASSVAEQSSAPPLADDTTKEAAGANS</sequence>
<dbReference type="Proteomes" id="UP000541444">
    <property type="component" value="Unassembled WGS sequence"/>
</dbReference>
<feature type="region of interest" description="Disordered" evidence="1">
    <location>
        <begin position="466"/>
        <end position="487"/>
    </location>
</feature>
<name>A0A7J7LMB8_9MAGN</name>
<dbReference type="EMBL" id="JACGCM010002198">
    <property type="protein sequence ID" value="KAF6143688.1"/>
    <property type="molecule type" value="Genomic_DNA"/>
</dbReference>
<dbReference type="AlphaFoldDB" id="A0A7J7LMB8"/>
<protein>
    <submittedName>
        <fullName evidence="2">Uncharacterized protein</fullName>
    </submittedName>
</protein>
<reference evidence="2 3" key="1">
    <citation type="journal article" date="2020" name="IScience">
        <title>Genome Sequencing of the Endangered Kingdonia uniflora (Circaeasteraceae, Ranunculales) Reveals Potential Mechanisms of Evolutionary Specialization.</title>
        <authorList>
            <person name="Sun Y."/>
            <person name="Deng T."/>
            <person name="Zhang A."/>
            <person name="Moore M.J."/>
            <person name="Landis J.B."/>
            <person name="Lin N."/>
            <person name="Zhang H."/>
            <person name="Zhang X."/>
            <person name="Huang J."/>
            <person name="Zhang X."/>
            <person name="Sun H."/>
            <person name="Wang H."/>
        </authorList>
    </citation>
    <scope>NUCLEOTIDE SEQUENCE [LARGE SCALE GENOMIC DNA]</scope>
    <source>
        <strain evidence="2">TB1705</strain>
        <tissue evidence="2">Leaf</tissue>
    </source>
</reference>
<gene>
    <name evidence="2" type="ORF">GIB67_021698</name>
</gene>
<keyword evidence="3" id="KW-1185">Reference proteome</keyword>
<comment type="caution">
    <text evidence="2">The sequence shown here is derived from an EMBL/GenBank/DDBJ whole genome shotgun (WGS) entry which is preliminary data.</text>
</comment>